<reference evidence="1 2" key="1">
    <citation type="submission" date="2022-03" db="EMBL/GenBank/DDBJ databases">
        <authorList>
            <person name="Brunel B."/>
        </authorList>
    </citation>
    <scope>NUCLEOTIDE SEQUENCE [LARGE SCALE GENOMIC DNA]</scope>
    <source>
        <strain evidence="1">STM5069sample</strain>
    </source>
</reference>
<comment type="caution">
    <text evidence="1">The sequence shown here is derived from an EMBL/GenBank/DDBJ whole genome shotgun (WGS) entry which is preliminary data.</text>
</comment>
<sequence>MPGALVRAEKTVRPDNAPFTIAAIAKVWPRRPPNICLRPGIDRSCLIHSLNAGCEFQINKSNLRSKAVHDQMRVR</sequence>
<dbReference type="EMBL" id="CAKXZT010000079">
    <property type="protein sequence ID" value="CAH2397319.1"/>
    <property type="molecule type" value="Genomic_DNA"/>
</dbReference>
<evidence type="ECO:0000313" key="1">
    <source>
        <dbReference type="EMBL" id="CAH2397319.1"/>
    </source>
</evidence>
<evidence type="ECO:0000313" key="2">
    <source>
        <dbReference type="Proteomes" id="UP001153050"/>
    </source>
</evidence>
<proteinExistence type="predicted"/>
<gene>
    <name evidence="1" type="ORF">MES5069_170064</name>
</gene>
<organism evidence="1 2">
    <name type="scientific">Mesorhizobium escarrei</name>
    <dbReference type="NCBI Taxonomy" id="666018"/>
    <lineage>
        <taxon>Bacteria</taxon>
        <taxon>Pseudomonadati</taxon>
        <taxon>Pseudomonadota</taxon>
        <taxon>Alphaproteobacteria</taxon>
        <taxon>Hyphomicrobiales</taxon>
        <taxon>Phyllobacteriaceae</taxon>
        <taxon>Mesorhizobium</taxon>
    </lineage>
</organism>
<name>A0ABM9DLF0_9HYPH</name>
<keyword evidence="2" id="KW-1185">Reference proteome</keyword>
<dbReference type="Proteomes" id="UP001153050">
    <property type="component" value="Unassembled WGS sequence"/>
</dbReference>
<accession>A0ABM9DLF0</accession>
<protein>
    <submittedName>
        <fullName evidence="1">Uncharacterized protein</fullName>
    </submittedName>
</protein>